<dbReference type="AlphaFoldDB" id="A0A0C3CRW4"/>
<organism evidence="1 2">
    <name type="scientific">Scleroderma citrinum Foug A</name>
    <dbReference type="NCBI Taxonomy" id="1036808"/>
    <lineage>
        <taxon>Eukaryota</taxon>
        <taxon>Fungi</taxon>
        <taxon>Dikarya</taxon>
        <taxon>Basidiomycota</taxon>
        <taxon>Agaricomycotina</taxon>
        <taxon>Agaricomycetes</taxon>
        <taxon>Agaricomycetidae</taxon>
        <taxon>Boletales</taxon>
        <taxon>Sclerodermatineae</taxon>
        <taxon>Sclerodermataceae</taxon>
        <taxon>Scleroderma</taxon>
    </lineage>
</organism>
<sequence length="79" mass="8652">MPKEDRKTADSKSSQLHIWVAIGSSDIVPAFPLSDPGTEFLDQVPAQRLKDPHILTSHLSLSLPHLQQLSVRMAGHSDA</sequence>
<proteinExistence type="predicted"/>
<dbReference type="InParanoid" id="A0A0C3CRW4"/>
<dbReference type="EMBL" id="KN822264">
    <property type="protein sequence ID" value="KIM51345.1"/>
    <property type="molecule type" value="Genomic_DNA"/>
</dbReference>
<name>A0A0C3CRW4_9AGAM</name>
<dbReference type="HOGENOM" id="CLU_2607404_0_0_1"/>
<accession>A0A0C3CRW4</accession>
<dbReference type="Proteomes" id="UP000053989">
    <property type="component" value="Unassembled WGS sequence"/>
</dbReference>
<keyword evidence="2" id="KW-1185">Reference proteome</keyword>
<reference evidence="1 2" key="1">
    <citation type="submission" date="2014-04" db="EMBL/GenBank/DDBJ databases">
        <authorList>
            <consortium name="DOE Joint Genome Institute"/>
            <person name="Kuo A."/>
            <person name="Kohler A."/>
            <person name="Nagy L.G."/>
            <person name="Floudas D."/>
            <person name="Copeland A."/>
            <person name="Barry K.W."/>
            <person name="Cichocki N."/>
            <person name="Veneault-Fourrey C."/>
            <person name="LaButti K."/>
            <person name="Lindquist E.A."/>
            <person name="Lipzen A."/>
            <person name="Lundell T."/>
            <person name="Morin E."/>
            <person name="Murat C."/>
            <person name="Sun H."/>
            <person name="Tunlid A."/>
            <person name="Henrissat B."/>
            <person name="Grigoriev I.V."/>
            <person name="Hibbett D.S."/>
            <person name="Martin F."/>
            <person name="Nordberg H.P."/>
            <person name="Cantor M.N."/>
            <person name="Hua S.X."/>
        </authorList>
    </citation>
    <scope>NUCLEOTIDE SEQUENCE [LARGE SCALE GENOMIC DNA]</scope>
    <source>
        <strain evidence="1 2">Foug A</strain>
    </source>
</reference>
<evidence type="ECO:0000313" key="2">
    <source>
        <dbReference type="Proteomes" id="UP000053989"/>
    </source>
</evidence>
<gene>
    <name evidence="1" type="ORF">SCLCIDRAFT_1224618</name>
</gene>
<evidence type="ECO:0000313" key="1">
    <source>
        <dbReference type="EMBL" id="KIM51345.1"/>
    </source>
</evidence>
<reference evidence="2" key="2">
    <citation type="submission" date="2015-01" db="EMBL/GenBank/DDBJ databases">
        <title>Evolutionary Origins and Diversification of the Mycorrhizal Mutualists.</title>
        <authorList>
            <consortium name="DOE Joint Genome Institute"/>
            <consortium name="Mycorrhizal Genomics Consortium"/>
            <person name="Kohler A."/>
            <person name="Kuo A."/>
            <person name="Nagy L.G."/>
            <person name="Floudas D."/>
            <person name="Copeland A."/>
            <person name="Barry K.W."/>
            <person name="Cichocki N."/>
            <person name="Veneault-Fourrey C."/>
            <person name="LaButti K."/>
            <person name="Lindquist E.A."/>
            <person name="Lipzen A."/>
            <person name="Lundell T."/>
            <person name="Morin E."/>
            <person name="Murat C."/>
            <person name="Riley R."/>
            <person name="Ohm R."/>
            <person name="Sun H."/>
            <person name="Tunlid A."/>
            <person name="Henrissat B."/>
            <person name="Grigoriev I.V."/>
            <person name="Hibbett D.S."/>
            <person name="Martin F."/>
        </authorList>
    </citation>
    <scope>NUCLEOTIDE SEQUENCE [LARGE SCALE GENOMIC DNA]</scope>
    <source>
        <strain evidence="2">Foug A</strain>
    </source>
</reference>
<protein>
    <submittedName>
        <fullName evidence="1">Uncharacterized protein</fullName>
    </submittedName>
</protein>